<sequence length="238" mass="25714">MKMTASVAARAFGVLLPSSNRVVERVTRAIIEGFPGIDACFSRVPYGGHPAAGYDEAAFLNAAGMLAQARPGVILWNATRGALLGFEPDRKLCKLIERETGIPATTTALETVALFRSRCIRRIAILQQGTPAEGVRLEENFAREGIEIVTRRDLEVRDNFEAANVNIETMARLVDELAAGKPDGILIWSTNLSGYALAGTLTSKLGITVFDSAAIGILSAIRKLGVTNEEFSWACREF</sequence>
<accession>A0A7W6GKI3</accession>
<reference evidence="1 2" key="1">
    <citation type="submission" date="2020-08" db="EMBL/GenBank/DDBJ databases">
        <title>Genomic Encyclopedia of Type Strains, Phase IV (KMG-IV): sequencing the most valuable type-strain genomes for metagenomic binning, comparative biology and taxonomic classification.</title>
        <authorList>
            <person name="Goeker M."/>
        </authorList>
    </citation>
    <scope>NUCLEOTIDE SEQUENCE [LARGE SCALE GENOMIC DNA]</scope>
    <source>
        <strain evidence="1 2">DSM 100211</strain>
    </source>
</reference>
<dbReference type="GO" id="GO:0050076">
    <property type="term" value="F:maleate isomerase activity"/>
    <property type="evidence" value="ECO:0007669"/>
    <property type="project" value="UniProtKB-EC"/>
</dbReference>
<organism evidence="1 2">
    <name type="scientific">Mycoplana azooxidifex</name>
    <dbReference type="NCBI Taxonomy" id="1636188"/>
    <lineage>
        <taxon>Bacteria</taxon>
        <taxon>Pseudomonadati</taxon>
        <taxon>Pseudomonadota</taxon>
        <taxon>Alphaproteobacteria</taxon>
        <taxon>Hyphomicrobiales</taxon>
        <taxon>Rhizobiaceae</taxon>
        <taxon>Mycoplana</taxon>
    </lineage>
</organism>
<dbReference type="Proteomes" id="UP000574761">
    <property type="component" value="Unassembled WGS sequence"/>
</dbReference>
<dbReference type="RefSeq" id="WP_183807384.1">
    <property type="nucleotide sequence ID" value="NZ_JACIEE010000009.1"/>
</dbReference>
<proteinExistence type="predicted"/>
<dbReference type="PANTHER" id="PTHR40267">
    <property type="entry name" value="BLR3294 PROTEIN"/>
    <property type="match status" value="1"/>
</dbReference>
<dbReference type="InterPro" id="IPR026286">
    <property type="entry name" value="MaiA/AMDase"/>
</dbReference>
<dbReference type="EMBL" id="JACIEE010000009">
    <property type="protein sequence ID" value="MBB3979141.1"/>
    <property type="molecule type" value="Genomic_DNA"/>
</dbReference>
<comment type="caution">
    <text evidence="1">The sequence shown here is derived from an EMBL/GenBank/DDBJ whole genome shotgun (WGS) entry which is preliminary data.</text>
</comment>
<dbReference type="Gene3D" id="3.40.50.12500">
    <property type="match status" value="1"/>
</dbReference>
<keyword evidence="2" id="KW-1185">Reference proteome</keyword>
<dbReference type="EC" id="5.2.1.1" evidence="1"/>
<evidence type="ECO:0000313" key="1">
    <source>
        <dbReference type="EMBL" id="MBB3979141.1"/>
    </source>
</evidence>
<name>A0A7W6GKI3_9HYPH</name>
<dbReference type="Pfam" id="PF17645">
    <property type="entry name" value="Amdase"/>
    <property type="match status" value="1"/>
</dbReference>
<dbReference type="InterPro" id="IPR053714">
    <property type="entry name" value="Iso_Racemase_Enz_sf"/>
</dbReference>
<keyword evidence="1" id="KW-0413">Isomerase</keyword>
<dbReference type="PANTHER" id="PTHR40267:SF1">
    <property type="entry name" value="BLR3294 PROTEIN"/>
    <property type="match status" value="1"/>
</dbReference>
<protein>
    <submittedName>
        <fullName evidence="1">Maleate isomerase</fullName>
        <ecNumber evidence="1">5.2.1.1</ecNumber>
    </submittedName>
</protein>
<dbReference type="AlphaFoldDB" id="A0A7W6GKI3"/>
<gene>
    <name evidence="1" type="ORF">GGQ64_004377</name>
</gene>
<evidence type="ECO:0000313" key="2">
    <source>
        <dbReference type="Proteomes" id="UP000574761"/>
    </source>
</evidence>